<feature type="transmembrane region" description="Helical" evidence="5">
    <location>
        <begin position="178"/>
        <end position="197"/>
    </location>
</feature>
<dbReference type="Proteomes" id="UP000887572">
    <property type="component" value="Unplaced"/>
</dbReference>
<keyword evidence="3 5" id="KW-1133">Transmembrane helix</keyword>
<feature type="transmembrane region" description="Helical" evidence="5">
    <location>
        <begin position="132"/>
        <end position="150"/>
    </location>
</feature>
<dbReference type="PANTHER" id="PTHR24224">
    <property type="entry name" value="CARDIOACCELERATORY PEPTIDE RECEPTOR-RELATED"/>
    <property type="match status" value="1"/>
</dbReference>
<evidence type="ECO:0000256" key="1">
    <source>
        <dbReference type="ARBA" id="ARBA00004370"/>
    </source>
</evidence>
<evidence type="ECO:0000259" key="6">
    <source>
        <dbReference type="PROSITE" id="PS50262"/>
    </source>
</evidence>
<evidence type="ECO:0000256" key="3">
    <source>
        <dbReference type="ARBA" id="ARBA00022989"/>
    </source>
</evidence>
<dbReference type="AlphaFoldDB" id="A0A914HKV8"/>
<feature type="transmembrane region" description="Helical" evidence="5">
    <location>
        <begin position="12"/>
        <end position="29"/>
    </location>
</feature>
<feature type="transmembrane region" description="Helical" evidence="5">
    <location>
        <begin position="342"/>
        <end position="362"/>
    </location>
</feature>
<evidence type="ECO:0000313" key="8">
    <source>
        <dbReference type="WBParaSite" id="Gr19_v10_g17560.t1"/>
    </source>
</evidence>
<evidence type="ECO:0000256" key="2">
    <source>
        <dbReference type="ARBA" id="ARBA00022692"/>
    </source>
</evidence>
<dbReference type="WBParaSite" id="Gr19_v10_g17560.t1">
    <property type="protein sequence ID" value="Gr19_v10_g17560.t1"/>
    <property type="gene ID" value="Gr19_v10_g17560"/>
</dbReference>
<dbReference type="InterPro" id="IPR000276">
    <property type="entry name" value="GPCR_Rhodpsn"/>
</dbReference>
<dbReference type="GO" id="GO:0004930">
    <property type="term" value="F:G protein-coupled receptor activity"/>
    <property type="evidence" value="ECO:0007669"/>
    <property type="project" value="InterPro"/>
</dbReference>
<dbReference type="SUPFAM" id="SSF81321">
    <property type="entry name" value="Family A G protein-coupled receptor-like"/>
    <property type="match status" value="1"/>
</dbReference>
<name>A0A914HKV8_GLORO</name>
<dbReference type="Pfam" id="PF00001">
    <property type="entry name" value="7tm_1"/>
    <property type="match status" value="1"/>
</dbReference>
<dbReference type="PROSITE" id="PS50262">
    <property type="entry name" value="G_PROTEIN_RECEP_F1_2"/>
    <property type="match status" value="1"/>
</dbReference>
<dbReference type="PANTHER" id="PTHR24224:SF37">
    <property type="entry name" value="G-PROTEIN COUPLED RECEPTORS FAMILY 1 PROFILE DOMAIN-CONTAINING PROTEIN"/>
    <property type="match status" value="1"/>
</dbReference>
<feature type="transmembrane region" description="Helical" evidence="5">
    <location>
        <begin position="93"/>
        <end position="112"/>
    </location>
</feature>
<feature type="transmembrane region" description="Helical" evidence="5">
    <location>
        <begin position="50"/>
        <end position="73"/>
    </location>
</feature>
<organism evidence="7 8">
    <name type="scientific">Globodera rostochiensis</name>
    <name type="common">Golden nematode worm</name>
    <name type="synonym">Heterodera rostochiensis</name>
    <dbReference type="NCBI Taxonomy" id="31243"/>
    <lineage>
        <taxon>Eukaryota</taxon>
        <taxon>Metazoa</taxon>
        <taxon>Ecdysozoa</taxon>
        <taxon>Nematoda</taxon>
        <taxon>Chromadorea</taxon>
        <taxon>Rhabditida</taxon>
        <taxon>Tylenchina</taxon>
        <taxon>Tylenchomorpha</taxon>
        <taxon>Tylenchoidea</taxon>
        <taxon>Heteroderidae</taxon>
        <taxon>Heteroderinae</taxon>
        <taxon>Globodera</taxon>
    </lineage>
</organism>
<protein>
    <submittedName>
        <fullName evidence="8">G-protein coupled receptors family 1 profile domain-containing protein</fullName>
    </submittedName>
</protein>
<comment type="subcellular location">
    <subcellularLocation>
        <location evidence="1">Membrane</location>
    </subcellularLocation>
</comment>
<feature type="domain" description="G-protein coupled receptors family 1 profile" evidence="6">
    <location>
        <begin position="20"/>
        <end position="355"/>
    </location>
</feature>
<accession>A0A914HKV8</accession>
<dbReference type="Gene3D" id="1.20.1070.10">
    <property type="entry name" value="Rhodopsin 7-helix transmembrane proteins"/>
    <property type="match status" value="1"/>
</dbReference>
<keyword evidence="7" id="KW-1185">Reference proteome</keyword>
<keyword evidence="4 5" id="KW-0472">Membrane</keyword>
<evidence type="ECO:0000256" key="5">
    <source>
        <dbReference type="SAM" id="Phobius"/>
    </source>
</evidence>
<evidence type="ECO:0000256" key="4">
    <source>
        <dbReference type="ARBA" id="ARBA00023136"/>
    </source>
</evidence>
<dbReference type="InterPro" id="IPR017452">
    <property type="entry name" value="GPCR_Rhodpsn_7TM"/>
</dbReference>
<evidence type="ECO:0000313" key="7">
    <source>
        <dbReference type="Proteomes" id="UP000887572"/>
    </source>
</evidence>
<dbReference type="InterPro" id="IPR052665">
    <property type="entry name" value="Neuropeptide-GPCR"/>
</dbReference>
<dbReference type="GO" id="GO:0016020">
    <property type="term" value="C:membrane"/>
    <property type="evidence" value="ECO:0007669"/>
    <property type="project" value="UniProtKB-SubCell"/>
</dbReference>
<reference evidence="8" key="1">
    <citation type="submission" date="2022-11" db="UniProtKB">
        <authorList>
            <consortium name="WormBaseParasite"/>
        </authorList>
    </citation>
    <scope>IDENTIFICATION</scope>
</reference>
<proteinExistence type="predicted"/>
<sequence length="396" mass="44565">MSPLSPKTLRFCLWTICSIGIVLNVLVFRKYRSYKCRKSASSAVRSSLQLLCVMAAADTLSLLALMLALGSHHLANRKSSTILVASVCKLDTFLIHASSAFGIWCWLILSGLRYLAIHHPYAHLRLHREPMLILVCAAIGCCLLESWILFDVSYLEEARTCGETLPEELGKILQLVEILWTYFVPLSLIIVLDLKLLCCHSTRLLKRVEMPSGRFLAHSATLDSAWNVASGVGVPFPANSVALSRPPPLRDFVLTPTFCHSTATLPTNQKSSIANRLSSTNRVRRVQQLRILKRCLCISIIDLVMNLPNYLVRLYLSMASNETLELVSENSTFLWFQDFSQLLYFAQFSMNALYLVAINYVLPDRKSRKKETVKAAMAAIHAQQQIATIPRNYKRC</sequence>
<keyword evidence="2 5" id="KW-0812">Transmembrane</keyword>
<feature type="transmembrane region" description="Helical" evidence="5">
    <location>
        <begin position="291"/>
        <end position="311"/>
    </location>
</feature>